<dbReference type="InterPro" id="IPR005135">
    <property type="entry name" value="Endo/exonuclease/phosphatase"/>
</dbReference>
<gene>
    <name evidence="2" type="ORF">RND81_14G148100</name>
</gene>
<comment type="caution">
    <text evidence="2">The sequence shown here is derived from an EMBL/GenBank/DDBJ whole genome shotgun (WGS) entry which is preliminary data.</text>
</comment>
<dbReference type="PANTHER" id="PTHR35218">
    <property type="entry name" value="RNASE H DOMAIN-CONTAINING PROTEIN"/>
    <property type="match status" value="1"/>
</dbReference>
<evidence type="ECO:0000259" key="1">
    <source>
        <dbReference type="Pfam" id="PF03372"/>
    </source>
</evidence>
<name>A0AAW1GQH9_SAPOF</name>
<accession>A0AAW1GQH9</accession>
<organism evidence="2 3">
    <name type="scientific">Saponaria officinalis</name>
    <name type="common">Common soapwort</name>
    <name type="synonym">Lychnis saponaria</name>
    <dbReference type="NCBI Taxonomy" id="3572"/>
    <lineage>
        <taxon>Eukaryota</taxon>
        <taxon>Viridiplantae</taxon>
        <taxon>Streptophyta</taxon>
        <taxon>Embryophyta</taxon>
        <taxon>Tracheophyta</taxon>
        <taxon>Spermatophyta</taxon>
        <taxon>Magnoliopsida</taxon>
        <taxon>eudicotyledons</taxon>
        <taxon>Gunneridae</taxon>
        <taxon>Pentapetalae</taxon>
        <taxon>Caryophyllales</taxon>
        <taxon>Caryophyllaceae</taxon>
        <taxon>Caryophylleae</taxon>
        <taxon>Saponaria</taxon>
    </lineage>
</organism>
<evidence type="ECO:0000313" key="3">
    <source>
        <dbReference type="Proteomes" id="UP001443914"/>
    </source>
</evidence>
<evidence type="ECO:0000313" key="2">
    <source>
        <dbReference type="EMBL" id="KAK9665946.1"/>
    </source>
</evidence>
<dbReference type="EMBL" id="JBDFQZ010000014">
    <property type="protein sequence ID" value="KAK9665946.1"/>
    <property type="molecule type" value="Genomic_DNA"/>
</dbReference>
<proteinExistence type="predicted"/>
<protein>
    <recommendedName>
        <fullName evidence="1">Endonuclease/exonuclease/phosphatase domain-containing protein</fullName>
    </recommendedName>
</protein>
<dbReference type="InterPro" id="IPR036691">
    <property type="entry name" value="Endo/exonu/phosph_ase_sf"/>
</dbReference>
<dbReference type="Pfam" id="PF03372">
    <property type="entry name" value="Exo_endo_phos"/>
    <property type="match status" value="1"/>
</dbReference>
<dbReference type="Gene3D" id="3.60.10.10">
    <property type="entry name" value="Endonuclease/exonuclease/phosphatase"/>
    <property type="match status" value="1"/>
</dbReference>
<keyword evidence="3" id="KW-1185">Reference proteome</keyword>
<sequence length="209" mass="23882">MIISSWNVRGMNDTLKQQEVLDFLQMNKVDYGALIETHIKAHAVNVVKRRFFQKYNLVTNLDFHSGGRLWVLWDSATVTLRVLNTGAQFLHCSLLHIATQRLVLVTFVYALNRATERLELWDQLRTISGGSLPWVCLGDFNVSLTSDERVGCVVHEHEMQDFRECLHDCSLEDHPHTGGGVSLGITSRIRVLNGQNWIVFWQISLGSFM</sequence>
<dbReference type="Proteomes" id="UP001443914">
    <property type="component" value="Unassembled WGS sequence"/>
</dbReference>
<dbReference type="AlphaFoldDB" id="A0AAW1GQH9"/>
<dbReference type="SUPFAM" id="SSF56219">
    <property type="entry name" value="DNase I-like"/>
    <property type="match status" value="1"/>
</dbReference>
<dbReference type="PANTHER" id="PTHR35218:SF7">
    <property type="entry name" value="ENDONUCLEASE_EXONUCLEASE_PHOSPHATASE"/>
    <property type="match status" value="1"/>
</dbReference>
<reference evidence="2" key="1">
    <citation type="submission" date="2024-03" db="EMBL/GenBank/DDBJ databases">
        <title>WGS assembly of Saponaria officinalis var. Norfolk2.</title>
        <authorList>
            <person name="Jenkins J."/>
            <person name="Shu S."/>
            <person name="Grimwood J."/>
            <person name="Barry K."/>
            <person name="Goodstein D."/>
            <person name="Schmutz J."/>
            <person name="Leebens-Mack J."/>
            <person name="Osbourn A."/>
        </authorList>
    </citation>
    <scope>NUCLEOTIDE SEQUENCE [LARGE SCALE GENOMIC DNA]</scope>
    <source>
        <strain evidence="2">JIC</strain>
    </source>
</reference>
<dbReference type="GO" id="GO:0003824">
    <property type="term" value="F:catalytic activity"/>
    <property type="evidence" value="ECO:0007669"/>
    <property type="project" value="InterPro"/>
</dbReference>
<feature type="domain" description="Endonuclease/exonuclease/phosphatase" evidence="1">
    <location>
        <begin position="5"/>
        <end position="149"/>
    </location>
</feature>